<dbReference type="AlphaFoldDB" id="A0A494XAD3"/>
<evidence type="ECO:0000256" key="2">
    <source>
        <dbReference type="SAM" id="MobiDB-lite"/>
    </source>
</evidence>
<evidence type="ECO:0000313" key="5">
    <source>
        <dbReference type="Proteomes" id="UP000280434"/>
    </source>
</evidence>
<proteinExistence type="inferred from homology"/>
<reference evidence="4 5" key="1">
    <citation type="submission" date="2018-10" db="EMBL/GenBank/DDBJ databases">
        <title>Paraburkholderia sp. 7MK8-2, isolated from soil.</title>
        <authorList>
            <person name="Gao Z.-H."/>
            <person name="Qiu L.-H."/>
        </authorList>
    </citation>
    <scope>NUCLEOTIDE SEQUENCE [LARGE SCALE GENOMIC DNA]</scope>
    <source>
        <strain evidence="4 5">7MK8-2</strain>
    </source>
</reference>
<comment type="caution">
    <text evidence="4">The sequence shown here is derived from an EMBL/GenBank/DDBJ whole genome shotgun (WGS) entry which is preliminary data.</text>
</comment>
<dbReference type="PANTHER" id="PTHR37423">
    <property type="entry name" value="SOLUBLE LYTIC MUREIN TRANSGLYCOSYLASE-RELATED"/>
    <property type="match status" value="1"/>
</dbReference>
<feature type="compositionally biased region" description="Basic and acidic residues" evidence="2">
    <location>
        <begin position="108"/>
        <end position="119"/>
    </location>
</feature>
<gene>
    <name evidence="4" type="ORF">D7S89_21990</name>
</gene>
<feature type="domain" description="Transglycosylase SLT" evidence="3">
    <location>
        <begin position="168"/>
        <end position="276"/>
    </location>
</feature>
<evidence type="ECO:0000256" key="1">
    <source>
        <dbReference type="ARBA" id="ARBA00007734"/>
    </source>
</evidence>
<sequence>MRVGNPEPNQGTHEPGSFDFDSESFPEGKQTDQPGQSSNDPSSSIEDTEQEIIQELEQLLEELMQMTDQQLGAGKNSPENVPGGGGGGGKGHGHHHAPVGEHSGSTPHGEKSVTPHGSHEPTTPTDTTPTDTTPTDTNNDTPLVKGKYTASDLGTLPPALKPFENDILNAANKSGIPPNVLAGQIYQESRGKINAGSTNQGTGLTDAGLMQVDPATFDALRKEHPDLGPNLSDPATNILAGAYYDEDMANKFGGSIPLMLRAYNSGPNGVDRNDANAIPAGTGDPNYVKLVMEYADDIKSGKPLPA</sequence>
<dbReference type="RefSeq" id="WP_121280976.1">
    <property type="nucleotide sequence ID" value="NZ_RBZV01000012.1"/>
</dbReference>
<name>A0A494XAD3_9BURK</name>
<evidence type="ECO:0000313" key="4">
    <source>
        <dbReference type="EMBL" id="RKP44553.1"/>
    </source>
</evidence>
<feature type="compositionally biased region" description="Acidic residues" evidence="2">
    <location>
        <begin position="46"/>
        <end position="60"/>
    </location>
</feature>
<dbReference type="Proteomes" id="UP000280434">
    <property type="component" value="Unassembled WGS sequence"/>
</dbReference>
<dbReference type="OrthoDB" id="9815002at2"/>
<accession>A0A494XAD3</accession>
<keyword evidence="5" id="KW-1185">Reference proteome</keyword>
<dbReference type="PANTHER" id="PTHR37423:SF2">
    <property type="entry name" value="MEMBRANE-BOUND LYTIC MUREIN TRANSGLYCOSYLASE C"/>
    <property type="match status" value="1"/>
</dbReference>
<dbReference type="Gene3D" id="1.10.530.10">
    <property type="match status" value="1"/>
</dbReference>
<evidence type="ECO:0000259" key="3">
    <source>
        <dbReference type="Pfam" id="PF01464"/>
    </source>
</evidence>
<feature type="compositionally biased region" description="Low complexity" evidence="2">
    <location>
        <begin position="121"/>
        <end position="142"/>
    </location>
</feature>
<feature type="region of interest" description="Disordered" evidence="2">
    <location>
        <begin position="1"/>
        <end position="155"/>
    </location>
</feature>
<feature type="compositionally biased region" description="Low complexity" evidence="2">
    <location>
        <begin position="61"/>
        <end position="71"/>
    </location>
</feature>
<dbReference type="InterPro" id="IPR023346">
    <property type="entry name" value="Lysozyme-like_dom_sf"/>
</dbReference>
<dbReference type="SUPFAM" id="SSF53955">
    <property type="entry name" value="Lysozyme-like"/>
    <property type="match status" value="1"/>
</dbReference>
<organism evidence="4 5">
    <name type="scientific">Trinickia fusca</name>
    <dbReference type="NCBI Taxonomy" id="2419777"/>
    <lineage>
        <taxon>Bacteria</taxon>
        <taxon>Pseudomonadati</taxon>
        <taxon>Pseudomonadota</taxon>
        <taxon>Betaproteobacteria</taxon>
        <taxon>Burkholderiales</taxon>
        <taxon>Burkholderiaceae</taxon>
        <taxon>Trinickia</taxon>
    </lineage>
</organism>
<dbReference type="Pfam" id="PF01464">
    <property type="entry name" value="SLT"/>
    <property type="match status" value="1"/>
</dbReference>
<protein>
    <submittedName>
        <fullName evidence="4">Lytic transglycosylase domain-containing protein</fullName>
    </submittedName>
</protein>
<dbReference type="EMBL" id="RBZV01000012">
    <property type="protein sequence ID" value="RKP44553.1"/>
    <property type="molecule type" value="Genomic_DNA"/>
</dbReference>
<dbReference type="CDD" id="cd00254">
    <property type="entry name" value="LT-like"/>
    <property type="match status" value="1"/>
</dbReference>
<dbReference type="InterPro" id="IPR008258">
    <property type="entry name" value="Transglycosylase_SLT_dom_1"/>
</dbReference>
<feature type="compositionally biased region" description="Polar residues" evidence="2">
    <location>
        <begin position="31"/>
        <end position="45"/>
    </location>
</feature>
<comment type="similarity">
    <text evidence="1">Belongs to the transglycosylase Slt family.</text>
</comment>